<feature type="compositionally biased region" description="Basic and acidic residues" evidence="1">
    <location>
        <begin position="1"/>
        <end position="10"/>
    </location>
</feature>
<sequence length="243" mass="27499">MGNSDGEKIRNSPPSLPKKMRPGEGEDSDESFIGGPDPYLGSEDEGHNFIRLEEEVQKLFHCELNIHQDAEVVEGAEEYDITDFSTLREVYNEKVEKRYHSSPPEEILSWGYPTMTDEFKRYNGLKKWFDRDGTVVPDIDGDDSDDDNLTYIRNPREVRPRERPPTNRHKGGRENIFRRGSERGYSARTGPNANGENASRGDNNGGTSIRRRAQRSARTVPNANKNNIDGGDNNGGRSLTRRA</sequence>
<feature type="compositionally biased region" description="Acidic residues" evidence="1">
    <location>
        <begin position="139"/>
        <end position="148"/>
    </location>
</feature>
<protein>
    <submittedName>
        <fullName evidence="2">Uncharacterized protein</fullName>
    </submittedName>
</protein>
<organism evidence="2 3">
    <name type="scientific">Anisodus tanguticus</name>
    <dbReference type="NCBI Taxonomy" id="243964"/>
    <lineage>
        <taxon>Eukaryota</taxon>
        <taxon>Viridiplantae</taxon>
        <taxon>Streptophyta</taxon>
        <taxon>Embryophyta</taxon>
        <taxon>Tracheophyta</taxon>
        <taxon>Spermatophyta</taxon>
        <taxon>Magnoliopsida</taxon>
        <taxon>eudicotyledons</taxon>
        <taxon>Gunneridae</taxon>
        <taxon>Pentapetalae</taxon>
        <taxon>asterids</taxon>
        <taxon>lamiids</taxon>
        <taxon>Solanales</taxon>
        <taxon>Solanaceae</taxon>
        <taxon>Solanoideae</taxon>
        <taxon>Hyoscyameae</taxon>
        <taxon>Anisodus</taxon>
    </lineage>
</organism>
<feature type="region of interest" description="Disordered" evidence="1">
    <location>
        <begin position="134"/>
        <end position="243"/>
    </location>
</feature>
<name>A0AAE1VQJ8_9SOLA</name>
<dbReference type="EMBL" id="JAVYJV010000004">
    <property type="protein sequence ID" value="KAK4372956.1"/>
    <property type="molecule type" value="Genomic_DNA"/>
</dbReference>
<evidence type="ECO:0000313" key="3">
    <source>
        <dbReference type="Proteomes" id="UP001291623"/>
    </source>
</evidence>
<feature type="compositionally biased region" description="Basic and acidic residues" evidence="1">
    <location>
        <begin position="172"/>
        <end position="182"/>
    </location>
</feature>
<evidence type="ECO:0000313" key="2">
    <source>
        <dbReference type="EMBL" id="KAK4372956.1"/>
    </source>
</evidence>
<feature type="compositionally biased region" description="Basic and acidic residues" evidence="1">
    <location>
        <begin position="154"/>
        <end position="165"/>
    </location>
</feature>
<feature type="region of interest" description="Disordered" evidence="1">
    <location>
        <begin position="1"/>
        <end position="41"/>
    </location>
</feature>
<dbReference type="AlphaFoldDB" id="A0AAE1VQJ8"/>
<dbReference type="Proteomes" id="UP001291623">
    <property type="component" value="Unassembled WGS sequence"/>
</dbReference>
<proteinExistence type="predicted"/>
<feature type="compositionally biased region" description="Polar residues" evidence="1">
    <location>
        <begin position="189"/>
        <end position="207"/>
    </location>
</feature>
<reference evidence="2" key="1">
    <citation type="submission" date="2023-12" db="EMBL/GenBank/DDBJ databases">
        <title>Genome assembly of Anisodus tanguticus.</title>
        <authorList>
            <person name="Wang Y.-J."/>
        </authorList>
    </citation>
    <scope>NUCLEOTIDE SEQUENCE</scope>
    <source>
        <strain evidence="2">KB-2021</strain>
        <tissue evidence="2">Leaf</tissue>
    </source>
</reference>
<keyword evidence="3" id="KW-1185">Reference proteome</keyword>
<comment type="caution">
    <text evidence="2">The sequence shown here is derived from an EMBL/GenBank/DDBJ whole genome shotgun (WGS) entry which is preliminary data.</text>
</comment>
<feature type="compositionally biased region" description="Low complexity" evidence="1">
    <location>
        <begin position="222"/>
        <end position="231"/>
    </location>
</feature>
<gene>
    <name evidence="2" type="ORF">RND71_008340</name>
</gene>
<evidence type="ECO:0000256" key="1">
    <source>
        <dbReference type="SAM" id="MobiDB-lite"/>
    </source>
</evidence>
<accession>A0AAE1VQJ8</accession>